<dbReference type="GO" id="GO:0017108">
    <property type="term" value="F:5'-flap endonuclease activity"/>
    <property type="evidence" value="ECO:0007669"/>
    <property type="project" value="TreeGrafter"/>
</dbReference>
<dbReference type="CDD" id="cd09870">
    <property type="entry name" value="PIN_YEN1"/>
    <property type="match status" value="1"/>
</dbReference>
<dbReference type="InterPro" id="IPR006084">
    <property type="entry name" value="XPG/Rad2"/>
</dbReference>
<dbReference type="PRINTS" id="PR00853">
    <property type="entry name" value="XPGRADSUPER"/>
</dbReference>
<evidence type="ECO:0000256" key="1">
    <source>
        <dbReference type="SAM" id="MobiDB-lite"/>
    </source>
</evidence>
<feature type="compositionally biased region" description="Polar residues" evidence="1">
    <location>
        <begin position="382"/>
        <end position="408"/>
    </location>
</feature>
<dbReference type="InterPro" id="IPR006086">
    <property type="entry name" value="XPG-I_dom"/>
</dbReference>
<feature type="region of interest" description="Disordered" evidence="1">
    <location>
        <begin position="485"/>
        <end position="519"/>
    </location>
</feature>
<feature type="domain" description="XPG-I" evidence="2">
    <location>
        <begin position="123"/>
        <end position="198"/>
    </location>
</feature>
<dbReference type="PANTHER" id="PTHR11081:SF75">
    <property type="entry name" value="ENDONUCLEASE, PUTATIVE (AFU_ORTHOLOGUE AFUA_3G13260)-RELATED"/>
    <property type="match status" value="1"/>
</dbReference>
<accession>A0A4R0RFI7</accession>
<dbReference type="OrthoDB" id="2959108at2759"/>
<keyword evidence="4" id="KW-1185">Reference proteome</keyword>
<dbReference type="SUPFAM" id="SSF88723">
    <property type="entry name" value="PIN domain-like"/>
    <property type="match status" value="1"/>
</dbReference>
<comment type="caution">
    <text evidence="3">The sequence shown here is derived from an EMBL/GenBank/DDBJ whole genome shotgun (WGS) entry which is preliminary data.</text>
</comment>
<sequence length="519" mass="57875">MTVKKLWETIKGAKQTVSVKELALDHVFEQLNKTGTGPAKPLAIGVDISLWLHHFQARFAAGHLQSGYCPEVRGLFLRLAIYFNLAVHLVLVEDGSQRPAYKREKEVRTCPHWLTEAAREISESMGFTWHVAPGEAEAELARLNALGLIQAVLTDDGDAWLFGARTVLRNPDECNKRSNADMKTSMYKVTAVEETLTGGRSTVPFKAALLLFVLLCGCDYSTKGLEGCGAATSLGLISYHDLVEPLLTFFRRLWHADDPTIISTLLAWRTRLITYLSEDPLRNLKYRQPKVASKVPKDFPQIEVINSLVHPVVSSDATLRTKFRDLQRGVKFLNMDVPRLVGVLQDLLKLKTDGELRKQMGRANVWQGMGLRQLLDHIGERNTQSNTRKTTVLTSTRFRNASQSQSKRPSLGKRGQLKKMGGWTHTRVDVTYRFAGSASARPVTEHAETVWLPDQAVQRAEQRFVDHISLPLVAPSVASCRCRSAASGEPMAGPSNHRTRETIDLTGEDETVIDLTSDD</sequence>
<evidence type="ECO:0000259" key="2">
    <source>
        <dbReference type="SMART" id="SM00484"/>
    </source>
</evidence>
<evidence type="ECO:0000313" key="4">
    <source>
        <dbReference type="Proteomes" id="UP000292702"/>
    </source>
</evidence>
<dbReference type="InterPro" id="IPR029060">
    <property type="entry name" value="PIN-like_dom_sf"/>
</dbReference>
<organism evidence="3 4">
    <name type="scientific">Steccherinum ochraceum</name>
    <dbReference type="NCBI Taxonomy" id="92696"/>
    <lineage>
        <taxon>Eukaryota</taxon>
        <taxon>Fungi</taxon>
        <taxon>Dikarya</taxon>
        <taxon>Basidiomycota</taxon>
        <taxon>Agaricomycotina</taxon>
        <taxon>Agaricomycetes</taxon>
        <taxon>Polyporales</taxon>
        <taxon>Steccherinaceae</taxon>
        <taxon>Steccherinum</taxon>
    </lineage>
</organism>
<dbReference type="Pfam" id="PF00867">
    <property type="entry name" value="XPG_I"/>
    <property type="match status" value="1"/>
</dbReference>
<dbReference type="Gene3D" id="3.40.50.1010">
    <property type="entry name" value="5'-nuclease"/>
    <property type="match status" value="2"/>
</dbReference>
<feature type="compositionally biased region" description="Acidic residues" evidence="1">
    <location>
        <begin position="506"/>
        <end position="519"/>
    </location>
</feature>
<reference evidence="3 4" key="1">
    <citation type="submission" date="2018-11" db="EMBL/GenBank/DDBJ databases">
        <title>Genome assembly of Steccherinum ochraceum LE-BIN_3174, the white-rot fungus of the Steccherinaceae family (The Residual Polyporoid clade, Polyporales, Basidiomycota).</title>
        <authorList>
            <person name="Fedorova T.V."/>
            <person name="Glazunova O.A."/>
            <person name="Landesman E.O."/>
            <person name="Moiseenko K.V."/>
            <person name="Psurtseva N.V."/>
            <person name="Savinova O.S."/>
            <person name="Shakhova N.V."/>
            <person name="Tyazhelova T.V."/>
            <person name="Vasina D.V."/>
        </authorList>
    </citation>
    <scope>NUCLEOTIDE SEQUENCE [LARGE SCALE GENOMIC DNA]</scope>
    <source>
        <strain evidence="3 4">LE-BIN_3174</strain>
    </source>
</reference>
<protein>
    <recommendedName>
        <fullName evidence="2">XPG-I domain-containing protein</fullName>
    </recommendedName>
</protein>
<name>A0A4R0RFI7_9APHY</name>
<proteinExistence type="predicted"/>
<dbReference type="Proteomes" id="UP000292702">
    <property type="component" value="Unassembled WGS sequence"/>
</dbReference>
<dbReference type="EMBL" id="RWJN01000178">
    <property type="protein sequence ID" value="TCD65483.1"/>
    <property type="molecule type" value="Genomic_DNA"/>
</dbReference>
<dbReference type="InterPro" id="IPR036279">
    <property type="entry name" value="5-3_exonuclease_C_sf"/>
</dbReference>
<feature type="region of interest" description="Disordered" evidence="1">
    <location>
        <begin position="382"/>
        <end position="420"/>
    </location>
</feature>
<dbReference type="STRING" id="92696.A0A4R0RFI7"/>
<evidence type="ECO:0000313" key="3">
    <source>
        <dbReference type="EMBL" id="TCD65483.1"/>
    </source>
</evidence>
<gene>
    <name evidence="3" type="ORF">EIP91_002567</name>
</gene>
<dbReference type="GO" id="GO:0006281">
    <property type="term" value="P:DNA repair"/>
    <property type="evidence" value="ECO:0007669"/>
    <property type="project" value="UniProtKB-ARBA"/>
</dbReference>
<dbReference type="Gene3D" id="1.10.150.20">
    <property type="entry name" value="5' to 3' exonuclease, C-terminal subdomain"/>
    <property type="match status" value="1"/>
</dbReference>
<dbReference type="SUPFAM" id="SSF47807">
    <property type="entry name" value="5' to 3' exonuclease, C-terminal subdomain"/>
    <property type="match status" value="1"/>
</dbReference>
<dbReference type="SMART" id="SM00484">
    <property type="entry name" value="XPGI"/>
    <property type="match status" value="1"/>
</dbReference>
<dbReference type="PANTHER" id="PTHR11081">
    <property type="entry name" value="FLAP ENDONUCLEASE FAMILY MEMBER"/>
    <property type="match status" value="1"/>
</dbReference>
<dbReference type="AlphaFoldDB" id="A0A4R0RFI7"/>